<dbReference type="Proteomes" id="UP000694890">
    <property type="component" value="Linkage group LG14"/>
</dbReference>
<evidence type="ECO:0000313" key="2">
    <source>
        <dbReference type="Proteomes" id="UP000694890"/>
    </source>
</evidence>
<protein>
    <submittedName>
        <fullName evidence="3">Zinc finger MYND domain-containing protein 15 isoform X2</fullName>
    </submittedName>
</protein>
<proteinExistence type="predicted"/>
<evidence type="ECO:0000313" key="3">
    <source>
        <dbReference type="RefSeq" id="XP_018549337.1"/>
    </source>
</evidence>
<reference evidence="3" key="1">
    <citation type="submission" date="2025-08" db="UniProtKB">
        <authorList>
            <consortium name="RefSeq"/>
        </authorList>
    </citation>
    <scope>IDENTIFICATION</scope>
    <source>
        <tissue evidence="3">Brain</tissue>
    </source>
</reference>
<dbReference type="GO" id="GO:0045892">
    <property type="term" value="P:negative regulation of DNA-templated transcription"/>
    <property type="evidence" value="ECO:0007669"/>
    <property type="project" value="InterPro"/>
</dbReference>
<dbReference type="RefSeq" id="XP_018549337.1">
    <property type="nucleotide sequence ID" value="XM_018693821.2"/>
</dbReference>
<dbReference type="PANTHER" id="PTHR47085:SF1">
    <property type="entry name" value="ZINC FINGER MYND DOMAIN-CONTAINING PROTEIN 15"/>
    <property type="match status" value="1"/>
</dbReference>
<dbReference type="Pfam" id="PF20179">
    <property type="entry name" value="MSS51_C"/>
    <property type="match status" value="1"/>
</dbReference>
<dbReference type="PANTHER" id="PTHR47085">
    <property type="entry name" value="ZINC FINGER MYND DOMAIN-CONTAINING PROTEIN 15"/>
    <property type="match status" value="1"/>
</dbReference>
<dbReference type="AlphaFoldDB" id="A0AAJ7Q886"/>
<feature type="domain" description="Mitochondrial splicing suppressor 51-like C-terminal" evidence="1">
    <location>
        <begin position="20"/>
        <end position="206"/>
    </location>
</feature>
<sequence>MNGEVSSLSSVVAPVLSSALSVYYIITSLVPKHFPDLNLLKKQTLRIHILESYREFHTMLTFWELSVLLPHVTFELVFIGGHLPGWGDKVLHHFFIQKINGSVSITDSSLIPDEEADKRIIRVTVHRCTYHTLQGPVPDLVVGFKPAFLRNDSWFSTLPKLQTLRVPAFFCEISELRCESSEEVMNKATGGTVSPPTINPFHCPLRINGGDNRLPRGIWKKAIPPPPPAAAAAHLLHPILLKLLGSKTSSSFHLATTFLSFGVKCRRHIFSGAEVRT</sequence>
<dbReference type="InterPro" id="IPR042989">
    <property type="entry name" value="ZMY15"/>
</dbReference>
<evidence type="ECO:0000259" key="1">
    <source>
        <dbReference type="Pfam" id="PF20179"/>
    </source>
</evidence>
<dbReference type="GO" id="GO:0042826">
    <property type="term" value="F:histone deacetylase binding"/>
    <property type="evidence" value="ECO:0007669"/>
    <property type="project" value="InterPro"/>
</dbReference>
<dbReference type="InterPro" id="IPR046824">
    <property type="entry name" value="Mss51-like_C"/>
</dbReference>
<dbReference type="GeneID" id="108895185"/>
<organism evidence="2 3">
    <name type="scientific">Lates calcarifer</name>
    <name type="common">Barramundi</name>
    <name type="synonym">Holocentrus calcarifer</name>
    <dbReference type="NCBI Taxonomy" id="8187"/>
    <lineage>
        <taxon>Eukaryota</taxon>
        <taxon>Metazoa</taxon>
        <taxon>Chordata</taxon>
        <taxon>Craniata</taxon>
        <taxon>Vertebrata</taxon>
        <taxon>Euteleostomi</taxon>
        <taxon>Actinopterygii</taxon>
        <taxon>Neopterygii</taxon>
        <taxon>Teleostei</taxon>
        <taxon>Neoteleostei</taxon>
        <taxon>Acanthomorphata</taxon>
        <taxon>Carangaria</taxon>
        <taxon>Carangaria incertae sedis</taxon>
        <taxon>Centropomidae</taxon>
        <taxon>Lates</taxon>
    </lineage>
</organism>
<accession>A0AAJ7Q886</accession>
<gene>
    <name evidence="3" type="primary">LOC108895185</name>
</gene>
<name>A0AAJ7Q886_LATCA</name>